<accession>A0ACB6HBN6</accession>
<evidence type="ECO:0000313" key="2">
    <source>
        <dbReference type="Proteomes" id="UP000029981"/>
    </source>
</evidence>
<keyword evidence="2" id="KW-1185">Reference proteome</keyword>
<reference evidence="1 2" key="5">
    <citation type="journal article" date="2019" name="Gigascience">
        <title>A chromosome-scale genome assembly of cucumber (Cucumis sativus L.).</title>
        <authorList>
            <person name="Li Q."/>
            <person name="Li H."/>
            <person name="Huang W."/>
            <person name="Xu Y."/>
            <person name="Zhou Q."/>
            <person name="Wang S."/>
            <person name="Ruan J."/>
            <person name="Huang S."/>
            <person name="Zhang Z."/>
        </authorList>
    </citation>
    <scope>NUCLEOTIDE SEQUENCE [LARGE SCALE GENOMIC DNA]</scope>
    <source>
        <strain evidence="2">cv. 9930</strain>
        <tissue evidence="1">Leaf</tissue>
    </source>
</reference>
<evidence type="ECO:0000313" key="1">
    <source>
        <dbReference type="EMBL" id="KAE8637310.1"/>
    </source>
</evidence>
<sequence>CNSRHQNKQTQKKPCAILVHCFGGNSKSKWQFFSQVRDLSRCFSLYLPSTNKTNMSDVFLAICVGEGIKRLGVEKHSVVGKGDQLWRIRGIPDG</sequence>
<comment type="caution">
    <text evidence="1">The sequence shown here is derived from an EMBL/GenBank/DDBJ whole genome shotgun (WGS) entry which is preliminary data.</text>
</comment>
<feature type="non-terminal residue" evidence="1">
    <location>
        <position position="1"/>
    </location>
</feature>
<protein>
    <submittedName>
        <fullName evidence="1">Uncharacterized protein</fullName>
    </submittedName>
</protein>
<proteinExistence type="predicted"/>
<dbReference type="EMBL" id="ACHR03000054">
    <property type="protein sequence ID" value="KAE8637310.1"/>
    <property type="molecule type" value="Genomic_DNA"/>
</dbReference>
<reference evidence="1 2" key="1">
    <citation type="journal article" date="2009" name="Nat. Genet.">
        <title>The genome of the cucumber, Cucumis sativus L.</title>
        <authorList>
            <person name="Huang S."/>
            <person name="Li R."/>
            <person name="Zhang Z."/>
            <person name="Li L."/>
            <person name="Gu X."/>
            <person name="Fan W."/>
            <person name="Lucas W.J."/>
            <person name="Wang X."/>
            <person name="Xie B."/>
            <person name="Ni P."/>
            <person name="Ren Y."/>
            <person name="Zhu H."/>
            <person name="Li J."/>
            <person name="Lin K."/>
            <person name="Jin W."/>
            <person name="Fei Z."/>
            <person name="Li G."/>
            <person name="Staub J."/>
            <person name="Kilian A."/>
            <person name="van der Vossen E.A."/>
            <person name="Wu Y."/>
            <person name="Guo J."/>
            <person name="He J."/>
            <person name="Jia Z."/>
            <person name="Ren Y."/>
            <person name="Tian G."/>
            <person name="Lu Y."/>
            <person name="Ruan J."/>
            <person name="Qian W."/>
            <person name="Wang M."/>
            <person name="Huang Q."/>
            <person name="Li B."/>
            <person name="Xuan Z."/>
            <person name="Cao J."/>
            <person name="Asan"/>
            <person name="Wu Z."/>
            <person name="Zhang J."/>
            <person name="Cai Q."/>
            <person name="Bai Y."/>
            <person name="Zhao B."/>
            <person name="Han Y."/>
            <person name="Li Y."/>
            <person name="Li X."/>
            <person name="Wang S."/>
            <person name="Shi Q."/>
            <person name="Liu S."/>
            <person name="Cho W.K."/>
            <person name="Kim J.Y."/>
            <person name="Xu Y."/>
            <person name="Heller-Uszynska K."/>
            <person name="Miao H."/>
            <person name="Cheng Z."/>
            <person name="Zhang S."/>
            <person name="Wu J."/>
            <person name="Yang Y."/>
            <person name="Kang H."/>
            <person name="Li M."/>
            <person name="Liang H."/>
            <person name="Ren X."/>
            <person name="Shi Z."/>
            <person name="Wen M."/>
            <person name="Jian M."/>
            <person name="Yang H."/>
            <person name="Zhang G."/>
            <person name="Yang Z."/>
            <person name="Chen R."/>
            <person name="Liu S."/>
            <person name="Li J."/>
            <person name="Ma L."/>
            <person name="Liu H."/>
            <person name="Zhou Y."/>
            <person name="Zhao J."/>
            <person name="Fang X."/>
            <person name="Li G."/>
            <person name="Fang L."/>
            <person name="Li Y."/>
            <person name="Liu D."/>
            <person name="Zheng H."/>
            <person name="Zhang Y."/>
            <person name="Qin N."/>
            <person name="Li Z."/>
            <person name="Yang G."/>
            <person name="Yang S."/>
            <person name="Bolund L."/>
            <person name="Kristiansen K."/>
            <person name="Zheng H."/>
            <person name="Li S."/>
            <person name="Zhang X."/>
            <person name="Yang H."/>
            <person name="Wang J."/>
            <person name="Sun R."/>
            <person name="Zhang B."/>
            <person name="Jiang S."/>
            <person name="Wang J."/>
            <person name="Du Y."/>
            <person name="Li S."/>
        </authorList>
    </citation>
    <scope>NUCLEOTIDE SEQUENCE [LARGE SCALE GENOMIC DNA]</scope>
    <source>
        <strain evidence="2">cv. 9930</strain>
        <tissue evidence="1">Leaf</tissue>
    </source>
</reference>
<name>A0ACB6HBN6_CUCSA</name>
<dbReference type="Proteomes" id="UP000029981">
    <property type="component" value="Unassembled WGS sequence"/>
</dbReference>
<gene>
    <name evidence="1" type="ORF">Csa_023552</name>
</gene>
<organism evidence="1 2">
    <name type="scientific">Cucumis sativus</name>
    <name type="common">Cucumber</name>
    <dbReference type="NCBI Taxonomy" id="3659"/>
    <lineage>
        <taxon>Eukaryota</taxon>
        <taxon>Viridiplantae</taxon>
        <taxon>Streptophyta</taxon>
        <taxon>Embryophyta</taxon>
        <taxon>Tracheophyta</taxon>
        <taxon>Spermatophyta</taxon>
        <taxon>Magnoliopsida</taxon>
        <taxon>eudicotyledons</taxon>
        <taxon>Gunneridae</taxon>
        <taxon>Pentapetalae</taxon>
        <taxon>rosids</taxon>
        <taxon>fabids</taxon>
        <taxon>Cucurbitales</taxon>
        <taxon>Cucurbitaceae</taxon>
        <taxon>Benincaseae</taxon>
        <taxon>Cucumis</taxon>
    </lineage>
</organism>
<reference evidence="1 2" key="4">
    <citation type="journal article" date="2011" name="BMC Genomics">
        <title>RNA-Seq improves annotation of protein-coding genes in the cucumber genome.</title>
        <authorList>
            <person name="Li Z."/>
            <person name="Zhang Z."/>
            <person name="Yan P."/>
            <person name="Huang S."/>
            <person name="Fei Z."/>
            <person name="Lin K."/>
        </authorList>
    </citation>
    <scope>NUCLEOTIDE SEQUENCE [LARGE SCALE GENOMIC DNA]</scope>
    <source>
        <strain evidence="2">cv. 9930</strain>
        <tissue evidence="1">Leaf</tissue>
    </source>
</reference>
<reference evidence="1 2" key="3">
    <citation type="journal article" date="2010" name="BMC Genomics">
        <title>Transcriptome sequencing and comparative analysis of cucumber flowers with different sex types.</title>
        <authorList>
            <person name="Guo S."/>
            <person name="Zheng Y."/>
            <person name="Joung J.G."/>
            <person name="Liu S."/>
            <person name="Zhang Z."/>
            <person name="Crasta O.R."/>
            <person name="Sobral B.W."/>
            <person name="Xu Y."/>
            <person name="Huang S."/>
            <person name="Fei Z."/>
        </authorList>
    </citation>
    <scope>NUCLEOTIDE SEQUENCE [LARGE SCALE GENOMIC DNA]</scope>
    <source>
        <strain evidence="2">cv. 9930</strain>
        <tissue evidence="1">Leaf</tissue>
    </source>
</reference>
<reference evidence="1 2" key="2">
    <citation type="journal article" date="2009" name="PLoS ONE">
        <title>An integrated genetic and cytogenetic map of the cucumber genome.</title>
        <authorList>
            <person name="Ren Y."/>
            <person name="Zhang Z."/>
            <person name="Liu J."/>
            <person name="Staub J.E."/>
            <person name="Han Y."/>
            <person name="Cheng Z."/>
            <person name="Li X."/>
            <person name="Lu J."/>
            <person name="Miao H."/>
            <person name="Kang H."/>
            <person name="Xie B."/>
            <person name="Gu X."/>
            <person name="Wang X."/>
            <person name="Du Y."/>
            <person name="Jin W."/>
            <person name="Huang S."/>
        </authorList>
    </citation>
    <scope>NUCLEOTIDE SEQUENCE [LARGE SCALE GENOMIC DNA]</scope>
    <source>
        <strain evidence="2">cv. 9930</strain>
        <tissue evidence="1">Leaf</tissue>
    </source>
</reference>